<evidence type="ECO:0000313" key="7">
    <source>
        <dbReference type="EMBL" id="SDF42462.1"/>
    </source>
</evidence>
<dbReference type="PROSITE" id="PS50931">
    <property type="entry name" value="HTH_LYSR"/>
    <property type="match status" value="1"/>
</dbReference>
<dbReference type="InterPro" id="IPR036390">
    <property type="entry name" value="WH_DNA-bd_sf"/>
</dbReference>
<feature type="compositionally biased region" description="Low complexity" evidence="5">
    <location>
        <begin position="20"/>
        <end position="30"/>
    </location>
</feature>
<name>A0A1G7KYW4_9PROT</name>
<protein>
    <submittedName>
        <fullName evidence="7">DNA-binding transcriptional regulator, LysR family</fullName>
    </submittedName>
</protein>
<dbReference type="Pfam" id="PF00126">
    <property type="entry name" value="HTH_1"/>
    <property type="match status" value="1"/>
</dbReference>
<dbReference type="CDD" id="cd08422">
    <property type="entry name" value="PBP2_CrgA_like"/>
    <property type="match status" value="1"/>
</dbReference>
<feature type="domain" description="HTH lysR-type" evidence="6">
    <location>
        <begin position="36"/>
        <end position="93"/>
    </location>
</feature>
<comment type="similarity">
    <text evidence="1">Belongs to the LysR transcriptional regulatory family.</text>
</comment>
<evidence type="ECO:0000256" key="3">
    <source>
        <dbReference type="ARBA" id="ARBA00023125"/>
    </source>
</evidence>
<dbReference type="STRING" id="1082479.SAMN05216241_10153"/>
<organism evidence="7 8">
    <name type="scientific">Limimonas halophila</name>
    <dbReference type="NCBI Taxonomy" id="1082479"/>
    <lineage>
        <taxon>Bacteria</taxon>
        <taxon>Pseudomonadati</taxon>
        <taxon>Pseudomonadota</taxon>
        <taxon>Alphaproteobacteria</taxon>
        <taxon>Rhodospirillales</taxon>
        <taxon>Rhodovibrionaceae</taxon>
        <taxon>Limimonas</taxon>
    </lineage>
</organism>
<feature type="region of interest" description="Disordered" evidence="5">
    <location>
        <begin position="1"/>
        <end position="32"/>
    </location>
</feature>
<proteinExistence type="inferred from homology"/>
<dbReference type="InterPro" id="IPR058163">
    <property type="entry name" value="LysR-type_TF_proteobact-type"/>
</dbReference>
<dbReference type="PANTHER" id="PTHR30537">
    <property type="entry name" value="HTH-TYPE TRANSCRIPTIONAL REGULATOR"/>
    <property type="match status" value="1"/>
</dbReference>
<dbReference type="Gene3D" id="1.10.10.10">
    <property type="entry name" value="Winged helix-like DNA-binding domain superfamily/Winged helix DNA-binding domain"/>
    <property type="match status" value="1"/>
</dbReference>
<sequence>MPRSGQAKTRGSRAAGGGEAAAQGQRGQIGPSPTLMDWDKLRVFHAVAEAGSFTHAGDLLNLSQSAVSRQISGLEESLRVPLFHRHARGLILTEQGELLYRTAHDVFGKLAMTEAQIRESKDRPRGPLRITTTVAFGSTWLAGRMREFLDLYPDIETHLLLVDRELDLSMREADVAVRLSPPRQGDLIQRHLLTVHMQLYASPAYIQRNGMPRNAEDLDNHRIVVYGDELRPPVPDINWPLRAGRSDGNLRRPCMTVNNIYGIMQAIEDGVGIGSLPEYMVQGSSDFVQVLPELEGPQLDAYFVYPEEMRNSKRIQVFRDFLLRQVARSRF</sequence>
<dbReference type="PANTHER" id="PTHR30537:SF20">
    <property type="entry name" value="TRANSCRIPTIONAL REGULATORY PROTEIN"/>
    <property type="match status" value="1"/>
</dbReference>
<dbReference type="InterPro" id="IPR036388">
    <property type="entry name" value="WH-like_DNA-bd_sf"/>
</dbReference>
<evidence type="ECO:0000313" key="8">
    <source>
        <dbReference type="Proteomes" id="UP000199415"/>
    </source>
</evidence>
<evidence type="ECO:0000256" key="5">
    <source>
        <dbReference type="SAM" id="MobiDB-lite"/>
    </source>
</evidence>
<evidence type="ECO:0000256" key="4">
    <source>
        <dbReference type="ARBA" id="ARBA00023163"/>
    </source>
</evidence>
<evidence type="ECO:0000259" key="6">
    <source>
        <dbReference type="PROSITE" id="PS50931"/>
    </source>
</evidence>
<accession>A0A1G7KYW4</accession>
<dbReference type="FunFam" id="1.10.10.10:FF:000001">
    <property type="entry name" value="LysR family transcriptional regulator"/>
    <property type="match status" value="1"/>
</dbReference>
<evidence type="ECO:0000256" key="2">
    <source>
        <dbReference type="ARBA" id="ARBA00023015"/>
    </source>
</evidence>
<gene>
    <name evidence="7" type="ORF">SAMN05216241_10153</name>
</gene>
<dbReference type="GO" id="GO:0006351">
    <property type="term" value="P:DNA-templated transcription"/>
    <property type="evidence" value="ECO:0007669"/>
    <property type="project" value="TreeGrafter"/>
</dbReference>
<dbReference type="InterPro" id="IPR005119">
    <property type="entry name" value="LysR_subst-bd"/>
</dbReference>
<dbReference type="Gene3D" id="3.40.190.290">
    <property type="match status" value="1"/>
</dbReference>
<dbReference type="SUPFAM" id="SSF53850">
    <property type="entry name" value="Periplasmic binding protein-like II"/>
    <property type="match status" value="1"/>
</dbReference>
<dbReference type="PRINTS" id="PR00039">
    <property type="entry name" value="HTHLYSR"/>
</dbReference>
<dbReference type="EMBL" id="FNCE01000001">
    <property type="protein sequence ID" value="SDF42462.1"/>
    <property type="molecule type" value="Genomic_DNA"/>
</dbReference>
<dbReference type="SUPFAM" id="SSF46785">
    <property type="entry name" value="Winged helix' DNA-binding domain"/>
    <property type="match status" value="1"/>
</dbReference>
<dbReference type="GO" id="GO:0003700">
    <property type="term" value="F:DNA-binding transcription factor activity"/>
    <property type="evidence" value="ECO:0007669"/>
    <property type="project" value="InterPro"/>
</dbReference>
<dbReference type="GO" id="GO:0043565">
    <property type="term" value="F:sequence-specific DNA binding"/>
    <property type="evidence" value="ECO:0007669"/>
    <property type="project" value="TreeGrafter"/>
</dbReference>
<dbReference type="InterPro" id="IPR000847">
    <property type="entry name" value="LysR_HTH_N"/>
</dbReference>
<evidence type="ECO:0000256" key="1">
    <source>
        <dbReference type="ARBA" id="ARBA00009437"/>
    </source>
</evidence>
<keyword evidence="4" id="KW-0804">Transcription</keyword>
<keyword evidence="8" id="KW-1185">Reference proteome</keyword>
<reference evidence="7 8" key="1">
    <citation type="submission" date="2016-10" db="EMBL/GenBank/DDBJ databases">
        <authorList>
            <person name="de Groot N.N."/>
        </authorList>
    </citation>
    <scope>NUCLEOTIDE SEQUENCE [LARGE SCALE GENOMIC DNA]</scope>
    <source>
        <strain evidence="7 8">DSM 25584</strain>
    </source>
</reference>
<dbReference type="Pfam" id="PF03466">
    <property type="entry name" value="LysR_substrate"/>
    <property type="match status" value="1"/>
</dbReference>
<dbReference type="AlphaFoldDB" id="A0A1G7KYW4"/>
<keyword evidence="2" id="KW-0805">Transcription regulation</keyword>
<keyword evidence="3 7" id="KW-0238">DNA-binding</keyword>
<dbReference type="Proteomes" id="UP000199415">
    <property type="component" value="Unassembled WGS sequence"/>
</dbReference>